<dbReference type="Gene3D" id="2.40.10.10">
    <property type="entry name" value="Trypsin-like serine proteases"/>
    <property type="match status" value="1"/>
</dbReference>
<dbReference type="GO" id="GO:0006508">
    <property type="term" value="P:proteolysis"/>
    <property type="evidence" value="ECO:0007669"/>
    <property type="project" value="InterPro"/>
</dbReference>
<dbReference type="InterPro" id="IPR051487">
    <property type="entry name" value="Ser/Thr_Proteases_Immune/Dev"/>
</dbReference>
<evidence type="ECO:0000259" key="3">
    <source>
        <dbReference type="PROSITE" id="PS50240"/>
    </source>
</evidence>
<dbReference type="EnsemblMetazoa" id="XM_020008942.1">
    <property type="protein sequence ID" value="XP_019864501.1"/>
    <property type="gene ID" value="LOC105316673"/>
</dbReference>
<dbReference type="SMART" id="SM00020">
    <property type="entry name" value="Tryp_SPc"/>
    <property type="match status" value="1"/>
</dbReference>
<accession>A0AAN0K5A2</accession>
<protein>
    <recommendedName>
        <fullName evidence="3">Peptidase S1 domain-containing protein</fullName>
    </recommendedName>
</protein>
<dbReference type="SUPFAM" id="SSF50494">
    <property type="entry name" value="Trypsin-like serine proteases"/>
    <property type="match status" value="1"/>
</dbReference>
<reference evidence="4" key="2">
    <citation type="submission" date="2024-06" db="UniProtKB">
        <authorList>
            <consortium name="EnsemblMetazoa"/>
        </authorList>
    </citation>
    <scope>IDENTIFICATION</scope>
</reference>
<dbReference type="PANTHER" id="PTHR24256">
    <property type="entry name" value="TRYPTASE-RELATED"/>
    <property type="match status" value="1"/>
</dbReference>
<name>A0AAN0K5A2_AMPQE</name>
<dbReference type="GO" id="GO:0004252">
    <property type="term" value="F:serine-type endopeptidase activity"/>
    <property type="evidence" value="ECO:0007669"/>
    <property type="project" value="InterPro"/>
</dbReference>
<dbReference type="GeneID" id="105316673"/>
<feature type="domain" description="Peptidase S1" evidence="3">
    <location>
        <begin position="25"/>
        <end position="268"/>
    </location>
</feature>
<dbReference type="Pfam" id="PF00089">
    <property type="entry name" value="Trypsin"/>
    <property type="match status" value="1"/>
</dbReference>
<evidence type="ECO:0000256" key="1">
    <source>
        <dbReference type="ARBA" id="ARBA00023157"/>
    </source>
</evidence>
<dbReference type="PROSITE" id="PS50240">
    <property type="entry name" value="TRYPSIN_DOM"/>
    <property type="match status" value="1"/>
</dbReference>
<evidence type="ECO:0000256" key="2">
    <source>
        <dbReference type="ARBA" id="ARBA00024195"/>
    </source>
</evidence>
<dbReference type="CDD" id="cd00190">
    <property type="entry name" value="Tryp_SPc"/>
    <property type="match status" value="1"/>
</dbReference>
<evidence type="ECO:0000313" key="5">
    <source>
        <dbReference type="Proteomes" id="UP000007879"/>
    </source>
</evidence>
<dbReference type="PRINTS" id="PR00722">
    <property type="entry name" value="CHYMOTRYPSIN"/>
</dbReference>
<keyword evidence="1" id="KW-1015">Disulfide bond</keyword>
<dbReference type="InterPro" id="IPR009003">
    <property type="entry name" value="Peptidase_S1_PA"/>
</dbReference>
<dbReference type="InterPro" id="IPR001314">
    <property type="entry name" value="Peptidase_S1A"/>
</dbReference>
<comment type="similarity">
    <text evidence="2">Belongs to the peptidase S1 family. CLIP subfamily.</text>
</comment>
<dbReference type="RefSeq" id="XP_019864501.1">
    <property type="nucleotide sequence ID" value="XM_020008942.1"/>
</dbReference>
<dbReference type="InterPro" id="IPR001254">
    <property type="entry name" value="Trypsin_dom"/>
</dbReference>
<reference evidence="5" key="1">
    <citation type="journal article" date="2010" name="Nature">
        <title>The Amphimedon queenslandica genome and the evolution of animal complexity.</title>
        <authorList>
            <person name="Srivastava M."/>
            <person name="Simakov O."/>
            <person name="Chapman J."/>
            <person name="Fahey B."/>
            <person name="Gauthier M.E."/>
            <person name="Mitros T."/>
            <person name="Richards G.S."/>
            <person name="Conaco C."/>
            <person name="Dacre M."/>
            <person name="Hellsten U."/>
            <person name="Larroux C."/>
            <person name="Putnam N.H."/>
            <person name="Stanke M."/>
            <person name="Adamska M."/>
            <person name="Darling A."/>
            <person name="Degnan S.M."/>
            <person name="Oakley T.H."/>
            <person name="Plachetzki D.C."/>
            <person name="Zhai Y."/>
            <person name="Adamski M."/>
            <person name="Calcino A."/>
            <person name="Cummins S.F."/>
            <person name="Goodstein D.M."/>
            <person name="Harris C."/>
            <person name="Jackson D.J."/>
            <person name="Leys S.P."/>
            <person name="Shu S."/>
            <person name="Woodcroft B.J."/>
            <person name="Vervoort M."/>
            <person name="Kosik K.S."/>
            <person name="Manning G."/>
            <person name="Degnan B.M."/>
            <person name="Rokhsar D.S."/>
        </authorList>
    </citation>
    <scope>NUCLEOTIDE SEQUENCE [LARGE SCALE GENOMIC DNA]</scope>
</reference>
<dbReference type="InterPro" id="IPR043504">
    <property type="entry name" value="Peptidase_S1_PA_chymotrypsin"/>
</dbReference>
<evidence type="ECO:0000313" key="4">
    <source>
        <dbReference type="EnsemblMetazoa" id="XP_019864501.1"/>
    </source>
</evidence>
<proteinExistence type="inferred from homology"/>
<organism evidence="4 5">
    <name type="scientific">Amphimedon queenslandica</name>
    <name type="common">Sponge</name>
    <dbReference type="NCBI Taxonomy" id="400682"/>
    <lineage>
        <taxon>Eukaryota</taxon>
        <taxon>Metazoa</taxon>
        <taxon>Porifera</taxon>
        <taxon>Demospongiae</taxon>
        <taxon>Heteroscleromorpha</taxon>
        <taxon>Haplosclerida</taxon>
        <taxon>Niphatidae</taxon>
        <taxon>Amphimedon</taxon>
    </lineage>
</organism>
<sequence>MADSNSCQGTTLITSFSYHNLTKRVSGGSDIQEIKLWPWQALITYNPSVWPYSDSFCGGIIIGKTKVLTAYHCTIKSLQTHEVFQNEDVIITVGVLNKTSAYESTRAVYSVKAIYRLSVISTNRDVSIIELTEEINFTEHVRPICLPMKSHDSHPTPGTECIVSGYGWTSSSGPSANILRQGTVQIVSWDECRNHFTFISSDTMCTSSGEEGIGSCPNDSGGPLACRRNNGQWVVFGIVGGGNCAMTNGYNYYSNVSSNLAWIKFPSN</sequence>
<keyword evidence="5" id="KW-1185">Reference proteome</keyword>
<dbReference type="AlphaFoldDB" id="A0AAN0K5A2"/>
<dbReference type="KEGG" id="aqu:105316673"/>
<dbReference type="Proteomes" id="UP000007879">
    <property type="component" value="Unassembled WGS sequence"/>
</dbReference>